<dbReference type="PANTHER" id="PTHR13817:SF73">
    <property type="entry name" value="FIBRONECTIN TYPE-III DOMAIN-CONTAINING PROTEIN"/>
    <property type="match status" value="1"/>
</dbReference>
<gene>
    <name evidence="4" type="ORF">GCM10010832_26310</name>
</gene>
<dbReference type="RefSeq" id="WP_229731934.1">
    <property type="nucleotide sequence ID" value="NZ_BMGM01000016.1"/>
</dbReference>
<keyword evidence="2" id="KW-0732">Signal</keyword>
<accession>A0ABQ1SN99</accession>
<dbReference type="CDD" id="cd00063">
    <property type="entry name" value="FN3"/>
    <property type="match status" value="1"/>
</dbReference>
<dbReference type="InterPro" id="IPR013783">
    <property type="entry name" value="Ig-like_fold"/>
</dbReference>
<evidence type="ECO:0000256" key="1">
    <source>
        <dbReference type="ARBA" id="ARBA00022737"/>
    </source>
</evidence>
<reference evidence="5" key="1">
    <citation type="journal article" date="2019" name="Int. J. Syst. Evol. Microbiol.">
        <title>The Global Catalogue of Microorganisms (GCM) 10K type strain sequencing project: providing services to taxonomists for standard genome sequencing and annotation.</title>
        <authorList>
            <consortium name="The Broad Institute Genomics Platform"/>
            <consortium name="The Broad Institute Genome Sequencing Center for Infectious Disease"/>
            <person name="Wu L."/>
            <person name="Ma J."/>
        </authorList>
    </citation>
    <scope>NUCLEOTIDE SEQUENCE [LARGE SCALE GENOMIC DNA]</scope>
    <source>
        <strain evidence="5">CGMCC 1.12931</strain>
    </source>
</reference>
<keyword evidence="1" id="KW-0677">Repeat</keyword>
<dbReference type="EMBL" id="BMGM01000016">
    <property type="protein sequence ID" value="GGE45111.1"/>
    <property type="molecule type" value="Genomic_DNA"/>
</dbReference>
<dbReference type="SMART" id="SM00060">
    <property type="entry name" value="FN3"/>
    <property type="match status" value="1"/>
</dbReference>
<name>A0ABQ1SN99_9FLAO</name>
<proteinExistence type="predicted"/>
<dbReference type="PANTHER" id="PTHR13817">
    <property type="entry name" value="TITIN"/>
    <property type="match status" value="1"/>
</dbReference>
<feature type="chain" id="PRO_5046888090" description="Fibronectin type-III domain-containing protein" evidence="2">
    <location>
        <begin position="20"/>
        <end position="352"/>
    </location>
</feature>
<dbReference type="InterPro" id="IPR003961">
    <property type="entry name" value="FN3_dom"/>
</dbReference>
<dbReference type="InterPro" id="IPR050964">
    <property type="entry name" value="Striated_Muscle_Regulatory"/>
</dbReference>
<evidence type="ECO:0000313" key="4">
    <source>
        <dbReference type="EMBL" id="GGE45111.1"/>
    </source>
</evidence>
<feature type="domain" description="Fibronectin type-III" evidence="3">
    <location>
        <begin position="93"/>
        <end position="189"/>
    </location>
</feature>
<protein>
    <recommendedName>
        <fullName evidence="3">Fibronectin type-III domain-containing protein</fullName>
    </recommendedName>
</protein>
<dbReference type="PROSITE" id="PS50853">
    <property type="entry name" value="FN3"/>
    <property type="match status" value="1"/>
</dbReference>
<dbReference type="Gene3D" id="2.60.40.10">
    <property type="entry name" value="Immunoglobulins"/>
    <property type="match status" value="1"/>
</dbReference>
<dbReference type="Proteomes" id="UP000599179">
    <property type="component" value="Unassembled WGS sequence"/>
</dbReference>
<dbReference type="Pfam" id="PF00041">
    <property type="entry name" value="fn3"/>
    <property type="match status" value="1"/>
</dbReference>
<evidence type="ECO:0000256" key="2">
    <source>
        <dbReference type="SAM" id="SignalP"/>
    </source>
</evidence>
<keyword evidence="5" id="KW-1185">Reference proteome</keyword>
<organism evidence="4 5">
    <name type="scientific">Psychroflexus planctonicus</name>
    <dbReference type="NCBI Taxonomy" id="1526575"/>
    <lineage>
        <taxon>Bacteria</taxon>
        <taxon>Pseudomonadati</taxon>
        <taxon>Bacteroidota</taxon>
        <taxon>Flavobacteriia</taxon>
        <taxon>Flavobacteriales</taxon>
        <taxon>Flavobacteriaceae</taxon>
        <taxon>Psychroflexus</taxon>
    </lineage>
</organism>
<sequence length="352" mass="36942">MKFTLYLLLTLLSTLTFHAQVGIGTTTPDASAQLELHSTEKGFLPPRMSQIERDQIVNPAEGLMIYNLTTNQLNLFNATEWMNLDGSSAASTEPNPPIIGTAVASNEEVVVSFTAPESDGGSPIISYTATSSPEGITGTVSQEGSGNITVNGLTNGTSYTFTVTATNSIGTSLPSSPSNSSSPFFTPSVGSSYQGGTVAYILAPGDPGYVEGEAHGIIASTNDLEQAKWGCHGDIISGAGGTAIGTGYQNSININSGCSLSDCAAKLAFNYTVIDDGVTYNDWYLPSQDELIKLYSNKNTIGNFVNSGSYWSSTQNNNSDPAANARAINMGNGSIGVGKKFDTRRVRAIRSF</sequence>
<feature type="signal peptide" evidence="2">
    <location>
        <begin position="1"/>
        <end position="19"/>
    </location>
</feature>
<dbReference type="SUPFAM" id="SSF49265">
    <property type="entry name" value="Fibronectin type III"/>
    <property type="match status" value="1"/>
</dbReference>
<dbReference type="InterPro" id="IPR036116">
    <property type="entry name" value="FN3_sf"/>
</dbReference>
<evidence type="ECO:0000313" key="5">
    <source>
        <dbReference type="Proteomes" id="UP000599179"/>
    </source>
</evidence>
<evidence type="ECO:0000259" key="3">
    <source>
        <dbReference type="PROSITE" id="PS50853"/>
    </source>
</evidence>
<comment type="caution">
    <text evidence="4">The sequence shown here is derived from an EMBL/GenBank/DDBJ whole genome shotgun (WGS) entry which is preliminary data.</text>
</comment>